<dbReference type="Proteomes" id="UP000216063">
    <property type="component" value="Unassembled WGS sequence"/>
</dbReference>
<dbReference type="SUPFAM" id="SSF55103">
    <property type="entry name" value="FAD-linked oxidases, C-terminal domain"/>
    <property type="match status" value="1"/>
</dbReference>
<dbReference type="InterPro" id="IPR006094">
    <property type="entry name" value="Oxid_FAD_bind_N"/>
</dbReference>
<dbReference type="PROSITE" id="PS51318">
    <property type="entry name" value="TAT"/>
    <property type="match status" value="1"/>
</dbReference>
<evidence type="ECO:0000313" key="7">
    <source>
        <dbReference type="EMBL" id="OYN74458.1"/>
    </source>
</evidence>
<sequence>MSFSRREFIATGAAVGAGLVLANCSDSASSGIKDLQARLTGSVLVPRDPRFAEENLPANDRYESVTPMAIAFCETPEDIQTCVRWCLREGVQPIARGGGHSYIGASTTDGLLIKTTAMNTVTVDSRAQTVTVGAGAVNANLLSALRSGPLMVPIGTCPSVGVTGLTLGGGIGDNSRWAGMTCDHLESTRLVVANGDIVEASATENPDLFWALRGAAGGNFGINTSLTFRLLEIPKQTITVYGMRFTGKEAIVAAWSAFDRLMLGASDELSGFTGITNVKPPGVENKPAPGYPAPFPVLSIDGCFQGDENTARAALAPVLELRPTDVIFGEMDYWSAQLNWLAVAEMPKHGLEECSRFTNSPISLDHLAELVDRVLAAPGGTEDANAEVRLMCWSGGRTNRIAADATAYVHRSDNHLLRPAVWWRDQPDSMQRDLLAWTGDTFGFISTFTQPGSFQNWPYAAQKDWQQAYYGANFDRLRQIKQRYDPSNLFHYAQSIPV</sequence>
<dbReference type="GO" id="GO:0071949">
    <property type="term" value="F:FAD binding"/>
    <property type="evidence" value="ECO:0007669"/>
    <property type="project" value="InterPro"/>
</dbReference>
<accession>A0A255D5F1</accession>
<dbReference type="InterPro" id="IPR050416">
    <property type="entry name" value="FAD-linked_Oxidoreductase"/>
</dbReference>
<comment type="similarity">
    <text evidence="2">Belongs to the oxygen-dependent FAD-linked oxidoreductase family.</text>
</comment>
<dbReference type="PANTHER" id="PTHR42973:SF39">
    <property type="entry name" value="FAD-BINDING PCMH-TYPE DOMAIN-CONTAINING PROTEIN"/>
    <property type="match status" value="1"/>
</dbReference>
<dbReference type="AlphaFoldDB" id="A0A255D5F1"/>
<dbReference type="InterPro" id="IPR016164">
    <property type="entry name" value="FAD-linked_Oxase-like_C"/>
</dbReference>
<dbReference type="InterPro" id="IPR012951">
    <property type="entry name" value="BBE"/>
</dbReference>
<dbReference type="Gene3D" id="3.40.462.20">
    <property type="match status" value="1"/>
</dbReference>
<dbReference type="InterPro" id="IPR016169">
    <property type="entry name" value="FAD-bd_PCMH_sub2"/>
</dbReference>
<evidence type="ECO:0000256" key="2">
    <source>
        <dbReference type="ARBA" id="ARBA00005466"/>
    </source>
</evidence>
<dbReference type="PROSITE" id="PS51387">
    <property type="entry name" value="FAD_PCMH"/>
    <property type="match status" value="1"/>
</dbReference>
<evidence type="ECO:0000259" key="6">
    <source>
        <dbReference type="PROSITE" id="PS51387"/>
    </source>
</evidence>
<name>A0A255D5F1_9MYCO</name>
<protein>
    <recommendedName>
        <fullName evidence="6">FAD-binding PCMH-type domain-containing protein</fullName>
    </recommendedName>
</protein>
<evidence type="ECO:0000256" key="1">
    <source>
        <dbReference type="ARBA" id="ARBA00001974"/>
    </source>
</evidence>
<dbReference type="Pfam" id="PF01565">
    <property type="entry name" value="FAD_binding_4"/>
    <property type="match status" value="1"/>
</dbReference>
<comment type="cofactor">
    <cofactor evidence="1">
        <name>FAD</name>
        <dbReference type="ChEBI" id="CHEBI:57692"/>
    </cofactor>
</comment>
<organism evidence="7 8">
    <name type="scientific">Mycolicibacterium sphagni</name>
    <dbReference type="NCBI Taxonomy" id="1786"/>
    <lineage>
        <taxon>Bacteria</taxon>
        <taxon>Bacillati</taxon>
        <taxon>Actinomycetota</taxon>
        <taxon>Actinomycetes</taxon>
        <taxon>Mycobacteriales</taxon>
        <taxon>Mycobacteriaceae</taxon>
        <taxon>Mycolicibacterium</taxon>
    </lineage>
</organism>
<dbReference type="InterPro" id="IPR006311">
    <property type="entry name" value="TAT_signal"/>
</dbReference>
<reference evidence="7 8" key="1">
    <citation type="submission" date="2017-07" db="EMBL/GenBank/DDBJ databases">
        <title>The new phylogeny of genus Mycobacterium.</title>
        <authorList>
            <person name="Tortoli E."/>
            <person name="Trovato A."/>
            <person name="Cirillo D.M."/>
        </authorList>
    </citation>
    <scope>NUCLEOTIDE SEQUENCE [LARGE SCALE GENOMIC DNA]</scope>
    <source>
        <strain evidence="7 8">ATCC 33027</strain>
    </source>
</reference>
<evidence type="ECO:0000256" key="5">
    <source>
        <dbReference type="ARBA" id="ARBA00023002"/>
    </source>
</evidence>
<dbReference type="InterPro" id="IPR036318">
    <property type="entry name" value="FAD-bd_PCMH-like_sf"/>
</dbReference>
<keyword evidence="3" id="KW-0285">Flavoprotein</keyword>
<keyword evidence="8" id="KW-1185">Reference proteome</keyword>
<gene>
    <name evidence="7" type="ORF">CG716_28590</name>
</gene>
<keyword evidence="4" id="KW-0274">FAD</keyword>
<dbReference type="InterPro" id="IPR016166">
    <property type="entry name" value="FAD-bd_PCMH"/>
</dbReference>
<dbReference type="OrthoDB" id="545125at2"/>
<keyword evidence="5" id="KW-0560">Oxidoreductase</keyword>
<comment type="caution">
    <text evidence="7">The sequence shown here is derived from an EMBL/GenBank/DDBJ whole genome shotgun (WGS) entry which is preliminary data.</text>
</comment>
<dbReference type="Pfam" id="PF08031">
    <property type="entry name" value="BBE"/>
    <property type="match status" value="1"/>
</dbReference>
<evidence type="ECO:0000256" key="4">
    <source>
        <dbReference type="ARBA" id="ARBA00022827"/>
    </source>
</evidence>
<dbReference type="PANTHER" id="PTHR42973">
    <property type="entry name" value="BINDING OXIDOREDUCTASE, PUTATIVE (AFU_ORTHOLOGUE AFUA_1G17690)-RELATED"/>
    <property type="match status" value="1"/>
</dbReference>
<dbReference type="GO" id="GO:0016491">
    <property type="term" value="F:oxidoreductase activity"/>
    <property type="evidence" value="ECO:0007669"/>
    <property type="project" value="UniProtKB-KW"/>
</dbReference>
<evidence type="ECO:0000313" key="8">
    <source>
        <dbReference type="Proteomes" id="UP000216063"/>
    </source>
</evidence>
<evidence type="ECO:0000256" key="3">
    <source>
        <dbReference type="ARBA" id="ARBA00022630"/>
    </source>
</evidence>
<proteinExistence type="inferred from homology"/>
<dbReference type="SUPFAM" id="SSF56176">
    <property type="entry name" value="FAD-binding/transporter-associated domain-like"/>
    <property type="match status" value="1"/>
</dbReference>
<dbReference type="Gene3D" id="3.30.465.10">
    <property type="match status" value="1"/>
</dbReference>
<dbReference type="EMBL" id="NOZR01000043">
    <property type="protein sequence ID" value="OYN74458.1"/>
    <property type="molecule type" value="Genomic_DNA"/>
</dbReference>
<feature type="domain" description="FAD-binding PCMH-type" evidence="6">
    <location>
        <begin position="63"/>
        <end position="233"/>
    </location>
</feature>